<dbReference type="Pfam" id="PF01022">
    <property type="entry name" value="HTH_5"/>
    <property type="match status" value="1"/>
</dbReference>
<dbReference type="CDD" id="cd00090">
    <property type="entry name" value="HTH_ARSR"/>
    <property type="match status" value="1"/>
</dbReference>
<protein>
    <submittedName>
        <fullName evidence="5">Metalloregulator ArsR/SmtB family transcription factor</fullName>
    </submittedName>
</protein>
<feature type="domain" description="HTH arsR-type" evidence="4">
    <location>
        <begin position="24"/>
        <end position="119"/>
    </location>
</feature>
<proteinExistence type="predicted"/>
<keyword evidence="6" id="KW-1185">Reference proteome</keyword>
<evidence type="ECO:0000313" key="6">
    <source>
        <dbReference type="Proteomes" id="UP001235343"/>
    </source>
</evidence>
<dbReference type="PANTHER" id="PTHR43132:SF6">
    <property type="entry name" value="HTH-TYPE TRANSCRIPTIONAL REPRESSOR CZRA"/>
    <property type="match status" value="1"/>
</dbReference>
<evidence type="ECO:0000256" key="1">
    <source>
        <dbReference type="ARBA" id="ARBA00023015"/>
    </source>
</evidence>
<dbReference type="PROSITE" id="PS50987">
    <property type="entry name" value="HTH_ARSR_2"/>
    <property type="match status" value="1"/>
</dbReference>
<dbReference type="NCBIfam" id="NF033788">
    <property type="entry name" value="HTH_metalloreg"/>
    <property type="match status" value="1"/>
</dbReference>
<dbReference type="InterPro" id="IPR011991">
    <property type="entry name" value="ArsR-like_HTH"/>
</dbReference>
<dbReference type="InterPro" id="IPR051011">
    <property type="entry name" value="Metal_resp_trans_reg"/>
</dbReference>
<organism evidence="5 6">
    <name type="scientific">Aquibacillus rhizosphaerae</name>
    <dbReference type="NCBI Taxonomy" id="3051431"/>
    <lineage>
        <taxon>Bacteria</taxon>
        <taxon>Bacillati</taxon>
        <taxon>Bacillota</taxon>
        <taxon>Bacilli</taxon>
        <taxon>Bacillales</taxon>
        <taxon>Bacillaceae</taxon>
        <taxon>Aquibacillus</taxon>
    </lineage>
</organism>
<sequence>MKSKDTCEIYCYNQEKVNQVQNKIENVDISSVSRLFKAIADDNRAKITYALCQEEELCVCDLANIIGAPVANTSHHLRLLHKQGIVKFRKQGKLAFYSINNPDIKQLIKIGLAFGKEVKVDA</sequence>
<dbReference type="InterPro" id="IPR036388">
    <property type="entry name" value="WH-like_DNA-bd_sf"/>
</dbReference>
<dbReference type="Proteomes" id="UP001235343">
    <property type="component" value="Unassembled WGS sequence"/>
</dbReference>
<dbReference type="PANTHER" id="PTHR43132">
    <property type="entry name" value="ARSENICAL RESISTANCE OPERON REPRESSOR ARSR-RELATED"/>
    <property type="match status" value="1"/>
</dbReference>
<dbReference type="SMART" id="SM00418">
    <property type="entry name" value="HTH_ARSR"/>
    <property type="match status" value="1"/>
</dbReference>
<comment type="caution">
    <text evidence="5">The sequence shown here is derived from an EMBL/GenBank/DDBJ whole genome shotgun (WGS) entry which is preliminary data.</text>
</comment>
<dbReference type="EMBL" id="JASTZU010000063">
    <property type="protein sequence ID" value="MDL4842890.1"/>
    <property type="molecule type" value="Genomic_DNA"/>
</dbReference>
<evidence type="ECO:0000259" key="4">
    <source>
        <dbReference type="PROSITE" id="PS50987"/>
    </source>
</evidence>
<dbReference type="RefSeq" id="WP_285934184.1">
    <property type="nucleotide sequence ID" value="NZ_JASTZU010000063.1"/>
</dbReference>
<evidence type="ECO:0000256" key="3">
    <source>
        <dbReference type="ARBA" id="ARBA00023163"/>
    </source>
</evidence>
<dbReference type="PRINTS" id="PR00778">
    <property type="entry name" value="HTHARSR"/>
</dbReference>
<keyword evidence="3" id="KW-0804">Transcription</keyword>
<dbReference type="SUPFAM" id="SSF46785">
    <property type="entry name" value="Winged helix' DNA-binding domain"/>
    <property type="match status" value="1"/>
</dbReference>
<dbReference type="InterPro" id="IPR036390">
    <property type="entry name" value="WH_DNA-bd_sf"/>
</dbReference>
<name>A0ABT7LE82_9BACI</name>
<dbReference type="Gene3D" id="1.10.10.10">
    <property type="entry name" value="Winged helix-like DNA-binding domain superfamily/Winged helix DNA-binding domain"/>
    <property type="match status" value="1"/>
</dbReference>
<keyword evidence="2" id="KW-0238">DNA-binding</keyword>
<gene>
    <name evidence="5" type="ORF">QQS35_20855</name>
</gene>
<reference evidence="5 6" key="1">
    <citation type="submission" date="2023-06" db="EMBL/GenBank/DDBJ databases">
        <title>Aquibacillus rhizosphaerae LR5S19.</title>
        <authorList>
            <person name="Sun J.-Q."/>
        </authorList>
    </citation>
    <scope>NUCLEOTIDE SEQUENCE [LARGE SCALE GENOMIC DNA]</scope>
    <source>
        <strain evidence="5 6">LR5S19</strain>
    </source>
</reference>
<accession>A0ABT7LE82</accession>
<dbReference type="InterPro" id="IPR001845">
    <property type="entry name" value="HTH_ArsR_DNA-bd_dom"/>
</dbReference>
<evidence type="ECO:0000256" key="2">
    <source>
        <dbReference type="ARBA" id="ARBA00023125"/>
    </source>
</evidence>
<keyword evidence="1" id="KW-0805">Transcription regulation</keyword>
<evidence type="ECO:0000313" key="5">
    <source>
        <dbReference type="EMBL" id="MDL4842890.1"/>
    </source>
</evidence>